<name>A0A1I6UIW4_9RHOB</name>
<dbReference type="Gene3D" id="2.30.30.40">
    <property type="entry name" value="SH3 Domains"/>
    <property type="match status" value="1"/>
</dbReference>
<reference evidence="4" key="1">
    <citation type="submission" date="2016-10" db="EMBL/GenBank/DDBJ databases">
        <authorList>
            <person name="Varghese N."/>
            <person name="Submissions S."/>
        </authorList>
    </citation>
    <scope>NUCLEOTIDE SEQUENCE [LARGE SCALE GENOMIC DNA]</scope>
    <source>
        <strain evidence="4">DSM 23422</strain>
    </source>
</reference>
<dbReference type="STRING" id="394264.SAMN04488040_2761"/>
<evidence type="ECO:0000313" key="4">
    <source>
        <dbReference type="Proteomes" id="UP000199239"/>
    </source>
</evidence>
<keyword evidence="1" id="KW-0732">Signal</keyword>
<dbReference type="Proteomes" id="UP000199239">
    <property type="component" value="Unassembled WGS sequence"/>
</dbReference>
<proteinExistence type="predicted"/>
<dbReference type="OrthoDB" id="8451772at2"/>
<evidence type="ECO:0000313" key="3">
    <source>
        <dbReference type="EMBL" id="SFT01351.1"/>
    </source>
</evidence>
<evidence type="ECO:0000259" key="2">
    <source>
        <dbReference type="Pfam" id="PF08239"/>
    </source>
</evidence>
<dbReference type="RefSeq" id="WP_093916927.1">
    <property type="nucleotide sequence ID" value="NZ_FPAJ01000004.1"/>
</dbReference>
<sequence>MPKSSLKALIAIAIGAVLMGAPASAQQLGRHQVFGVEDGDMLKMRKGPGTGYRTVLGLPNGTVLRVKSCQQTGSTRWCKVALNDARAMVGYVSWAYLRKY</sequence>
<dbReference type="Pfam" id="PF08239">
    <property type="entry name" value="SH3_3"/>
    <property type="match status" value="1"/>
</dbReference>
<evidence type="ECO:0000256" key="1">
    <source>
        <dbReference type="SAM" id="SignalP"/>
    </source>
</evidence>
<dbReference type="EMBL" id="FPAJ01000004">
    <property type="protein sequence ID" value="SFT01351.1"/>
    <property type="molecule type" value="Genomic_DNA"/>
</dbReference>
<organism evidence="3 4">
    <name type="scientific">Sulfitobacter marinus</name>
    <dbReference type="NCBI Taxonomy" id="394264"/>
    <lineage>
        <taxon>Bacteria</taxon>
        <taxon>Pseudomonadati</taxon>
        <taxon>Pseudomonadota</taxon>
        <taxon>Alphaproteobacteria</taxon>
        <taxon>Rhodobacterales</taxon>
        <taxon>Roseobacteraceae</taxon>
        <taxon>Sulfitobacter</taxon>
    </lineage>
</organism>
<feature type="domain" description="SH3b" evidence="2">
    <location>
        <begin position="42"/>
        <end position="97"/>
    </location>
</feature>
<accession>A0A1I6UIW4</accession>
<feature type="chain" id="PRO_5011482421" evidence="1">
    <location>
        <begin position="26"/>
        <end position="100"/>
    </location>
</feature>
<gene>
    <name evidence="3" type="ORF">SAMN04488040_2761</name>
</gene>
<dbReference type="InterPro" id="IPR003646">
    <property type="entry name" value="SH3-like_bac-type"/>
</dbReference>
<keyword evidence="4" id="KW-1185">Reference proteome</keyword>
<feature type="signal peptide" evidence="1">
    <location>
        <begin position="1"/>
        <end position="25"/>
    </location>
</feature>
<dbReference type="AlphaFoldDB" id="A0A1I6UIW4"/>
<protein>
    <submittedName>
        <fullName evidence="3">SH3 domain-containing protein</fullName>
    </submittedName>
</protein>